<dbReference type="Proteomes" id="UP001362999">
    <property type="component" value="Unassembled WGS sequence"/>
</dbReference>
<sequence>MHSAPSFSGSLGNPAPPSNSYPYSPPHAMRSLLLLFHHLPSLRRRRHVKPKYWTSPPLSFLSPPSPAPLHQSLPSFSRLTPNQINTTTTLLIDTGIHRHFLAYSLSAILLFPSCHSVLSSVYHHPSLFLPIISYQTHTCKRLSSRKSERGTLTLSTPSDDCTRRPTALRLSRRCRRTSSVLATSAPEPEGQNRPLRRKPPPYLYSFSFSPPLSGLDITSPYLSILPTPEDIDNNPPPPRHCSPVESESTYIVDIVVKALSL</sequence>
<evidence type="ECO:0000313" key="3">
    <source>
        <dbReference type="Proteomes" id="UP001362999"/>
    </source>
</evidence>
<feature type="region of interest" description="Disordered" evidence="1">
    <location>
        <begin position="226"/>
        <end position="245"/>
    </location>
</feature>
<gene>
    <name evidence="2" type="ORF">R3P38DRAFT_1679647</name>
</gene>
<feature type="compositionally biased region" description="Polar residues" evidence="1">
    <location>
        <begin position="150"/>
        <end position="159"/>
    </location>
</feature>
<dbReference type="EMBL" id="JAWWNJ010000073">
    <property type="protein sequence ID" value="KAK7007008.1"/>
    <property type="molecule type" value="Genomic_DNA"/>
</dbReference>
<keyword evidence="3" id="KW-1185">Reference proteome</keyword>
<feature type="region of interest" description="Disordered" evidence="1">
    <location>
        <begin position="1"/>
        <end position="20"/>
    </location>
</feature>
<comment type="caution">
    <text evidence="2">The sequence shown here is derived from an EMBL/GenBank/DDBJ whole genome shotgun (WGS) entry which is preliminary data.</text>
</comment>
<organism evidence="2 3">
    <name type="scientific">Favolaschia claudopus</name>
    <dbReference type="NCBI Taxonomy" id="2862362"/>
    <lineage>
        <taxon>Eukaryota</taxon>
        <taxon>Fungi</taxon>
        <taxon>Dikarya</taxon>
        <taxon>Basidiomycota</taxon>
        <taxon>Agaricomycotina</taxon>
        <taxon>Agaricomycetes</taxon>
        <taxon>Agaricomycetidae</taxon>
        <taxon>Agaricales</taxon>
        <taxon>Marasmiineae</taxon>
        <taxon>Mycenaceae</taxon>
        <taxon>Favolaschia</taxon>
    </lineage>
</organism>
<dbReference type="AlphaFoldDB" id="A0AAW0ACM5"/>
<feature type="compositionally biased region" description="Polar residues" evidence="1">
    <location>
        <begin position="1"/>
        <end position="11"/>
    </location>
</feature>
<evidence type="ECO:0000313" key="2">
    <source>
        <dbReference type="EMBL" id="KAK7007008.1"/>
    </source>
</evidence>
<protein>
    <submittedName>
        <fullName evidence="2">Uncharacterized protein</fullName>
    </submittedName>
</protein>
<name>A0AAW0ACM5_9AGAR</name>
<feature type="region of interest" description="Disordered" evidence="1">
    <location>
        <begin position="145"/>
        <end position="198"/>
    </location>
</feature>
<accession>A0AAW0ACM5</accession>
<reference evidence="2 3" key="1">
    <citation type="journal article" date="2024" name="J Genomics">
        <title>Draft genome sequencing and assembly of Favolaschia claudopus CIRM-BRFM 2984 isolated from oak limbs.</title>
        <authorList>
            <person name="Navarro D."/>
            <person name="Drula E."/>
            <person name="Chaduli D."/>
            <person name="Cazenave R."/>
            <person name="Ahrendt S."/>
            <person name="Wang J."/>
            <person name="Lipzen A."/>
            <person name="Daum C."/>
            <person name="Barry K."/>
            <person name="Grigoriev I.V."/>
            <person name="Favel A."/>
            <person name="Rosso M.N."/>
            <person name="Martin F."/>
        </authorList>
    </citation>
    <scope>NUCLEOTIDE SEQUENCE [LARGE SCALE GENOMIC DNA]</scope>
    <source>
        <strain evidence="2 3">CIRM-BRFM 2984</strain>
    </source>
</reference>
<evidence type="ECO:0000256" key="1">
    <source>
        <dbReference type="SAM" id="MobiDB-lite"/>
    </source>
</evidence>
<proteinExistence type="predicted"/>